<dbReference type="GO" id="GO:0004851">
    <property type="term" value="F:uroporphyrin-III C-methyltransferase activity"/>
    <property type="evidence" value="ECO:0007669"/>
    <property type="project" value="InterPro"/>
</dbReference>
<keyword evidence="15" id="KW-1185">Reference proteome</keyword>
<keyword evidence="9" id="KW-0627">Porphyrin biosynthesis</keyword>
<reference evidence="15" key="1">
    <citation type="submission" date="2016-10" db="EMBL/GenBank/DDBJ databases">
        <authorList>
            <person name="Varghese N."/>
            <person name="Submissions S."/>
        </authorList>
    </citation>
    <scope>NUCLEOTIDE SEQUENCE [LARGE SCALE GENOMIC DNA]</scope>
    <source>
        <strain evidence="15">CGMCC 4.3530</strain>
    </source>
</reference>
<dbReference type="InterPro" id="IPR012409">
    <property type="entry name" value="Sirohaem_synth"/>
</dbReference>
<evidence type="ECO:0000256" key="3">
    <source>
        <dbReference type="ARBA" id="ARBA00022603"/>
    </source>
</evidence>
<organism evidence="14 15">
    <name type="scientific">Saccharopolyspora shandongensis</name>
    <dbReference type="NCBI Taxonomy" id="418495"/>
    <lineage>
        <taxon>Bacteria</taxon>
        <taxon>Bacillati</taxon>
        <taxon>Actinomycetota</taxon>
        <taxon>Actinomycetes</taxon>
        <taxon>Pseudonocardiales</taxon>
        <taxon>Pseudonocardiaceae</taxon>
        <taxon>Saccharopolyspora</taxon>
    </lineage>
</organism>
<feature type="active site" description="Proton donor" evidence="12">
    <location>
        <position position="219"/>
    </location>
</feature>
<dbReference type="GO" id="GO:0009236">
    <property type="term" value="P:cobalamin biosynthetic process"/>
    <property type="evidence" value="ECO:0007669"/>
    <property type="project" value="UniProtKB-KW"/>
</dbReference>
<evidence type="ECO:0000256" key="9">
    <source>
        <dbReference type="ARBA" id="ARBA00023244"/>
    </source>
</evidence>
<keyword evidence="10" id="KW-0511">Multifunctional enzyme</keyword>
<dbReference type="Pfam" id="PF00590">
    <property type="entry name" value="TP_methylase"/>
    <property type="match status" value="1"/>
</dbReference>
<dbReference type="Pfam" id="PF13241">
    <property type="entry name" value="NAD_binding_7"/>
    <property type="match status" value="1"/>
</dbReference>
<dbReference type="RefSeq" id="WP_093262937.1">
    <property type="nucleotide sequence ID" value="NZ_FNOK01000005.1"/>
</dbReference>
<evidence type="ECO:0000256" key="7">
    <source>
        <dbReference type="ARBA" id="ARBA00023027"/>
    </source>
</evidence>
<dbReference type="CDD" id="cd11642">
    <property type="entry name" value="SUMT"/>
    <property type="match status" value="1"/>
</dbReference>
<dbReference type="NCBIfam" id="NF004790">
    <property type="entry name" value="PRK06136.1"/>
    <property type="match status" value="1"/>
</dbReference>
<dbReference type="Proteomes" id="UP000199529">
    <property type="component" value="Unassembled WGS sequence"/>
</dbReference>
<dbReference type="InterPro" id="IPR000878">
    <property type="entry name" value="4pyrrol_Mease"/>
</dbReference>
<keyword evidence="5" id="KW-0949">S-adenosyl-L-methionine</keyword>
<dbReference type="Gene3D" id="3.40.1010.10">
    <property type="entry name" value="Cobalt-precorrin-4 Transmethylase, Domain 1"/>
    <property type="match status" value="1"/>
</dbReference>
<dbReference type="SUPFAM" id="SSF51735">
    <property type="entry name" value="NAD(P)-binding Rossmann-fold domains"/>
    <property type="match status" value="1"/>
</dbReference>
<feature type="active site" description="Proton acceptor" evidence="12">
    <location>
        <position position="197"/>
    </location>
</feature>
<keyword evidence="4 14" id="KW-0808">Transferase</keyword>
<evidence type="ECO:0000256" key="11">
    <source>
        <dbReference type="ARBA" id="ARBA00047561"/>
    </source>
</evidence>
<evidence type="ECO:0000256" key="5">
    <source>
        <dbReference type="ARBA" id="ARBA00022691"/>
    </source>
</evidence>
<dbReference type="FunFam" id="3.40.1010.10:FF:000003">
    <property type="entry name" value="Putative Uroporphyrinogen-III C-methyltransferase"/>
    <property type="match status" value="1"/>
</dbReference>
<comment type="catalytic activity">
    <reaction evidence="11">
        <text>precorrin-2 + NAD(+) = sirohydrochlorin + NADH + 2 H(+)</text>
        <dbReference type="Rhea" id="RHEA:15613"/>
        <dbReference type="ChEBI" id="CHEBI:15378"/>
        <dbReference type="ChEBI" id="CHEBI:57540"/>
        <dbReference type="ChEBI" id="CHEBI:57945"/>
        <dbReference type="ChEBI" id="CHEBI:58351"/>
        <dbReference type="ChEBI" id="CHEBI:58827"/>
        <dbReference type="EC" id="1.3.1.76"/>
    </reaction>
</comment>
<keyword evidence="7" id="KW-0520">NAD</keyword>
<dbReference type="GO" id="GO:0051287">
    <property type="term" value="F:NAD binding"/>
    <property type="evidence" value="ECO:0007669"/>
    <property type="project" value="InterPro"/>
</dbReference>
<dbReference type="InterPro" id="IPR006367">
    <property type="entry name" value="Sirohaem_synthase_N"/>
</dbReference>
<gene>
    <name evidence="14" type="ORF">SAMN05216215_1005273</name>
</gene>
<dbReference type="Gene3D" id="3.30.950.10">
    <property type="entry name" value="Methyltransferase, Cobalt-precorrin-4 Transmethylase, Domain 2"/>
    <property type="match status" value="1"/>
</dbReference>
<dbReference type="AlphaFoldDB" id="A0A1H2WSY1"/>
<protein>
    <submittedName>
        <fullName evidence="14">Uroporphyrin-III C-methyltransferase / precorrin-2 dehydrogenase / sirohydrochlorin ferrochelatase</fullName>
    </submittedName>
</protein>
<dbReference type="NCBIfam" id="TIGR01470">
    <property type="entry name" value="cysG_Nterm"/>
    <property type="match status" value="1"/>
</dbReference>
<evidence type="ECO:0000313" key="15">
    <source>
        <dbReference type="Proteomes" id="UP000199529"/>
    </source>
</evidence>
<accession>A0A1H2WSY1</accession>
<keyword evidence="3 14" id="KW-0489">Methyltransferase</keyword>
<evidence type="ECO:0000313" key="14">
    <source>
        <dbReference type="EMBL" id="SDW83783.1"/>
    </source>
</evidence>
<dbReference type="OrthoDB" id="9815856at2"/>
<evidence type="ECO:0000256" key="8">
    <source>
        <dbReference type="ARBA" id="ARBA00023239"/>
    </source>
</evidence>
<keyword evidence="2" id="KW-0169">Cobalamin biosynthesis</keyword>
<dbReference type="InterPro" id="IPR050161">
    <property type="entry name" value="Siro_Cobalamin_biosynth"/>
</dbReference>
<dbReference type="PANTHER" id="PTHR45790:SF3">
    <property type="entry name" value="S-ADENOSYL-L-METHIONINE-DEPENDENT UROPORPHYRINOGEN III METHYLTRANSFERASE, CHLOROPLASTIC"/>
    <property type="match status" value="1"/>
</dbReference>
<dbReference type="PIRSF" id="PIRSF036426">
    <property type="entry name" value="Sirohaem_synth"/>
    <property type="match status" value="1"/>
</dbReference>
<dbReference type="STRING" id="418495.SAMN05216215_1005273"/>
<dbReference type="InterPro" id="IPR036291">
    <property type="entry name" value="NAD(P)-bd_dom_sf"/>
</dbReference>
<dbReference type="GO" id="GO:0032259">
    <property type="term" value="P:methylation"/>
    <property type="evidence" value="ECO:0007669"/>
    <property type="project" value="UniProtKB-KW"/>
</dbReference>
<evidence type="ECO:0000256" key="6">
    <source>
        <dbReference type="ARBA" id="ARBA00023002"/>
    </source>
</evidence>
<name>A0A1H2WSY1_9PSEU</name>
<proteinExistence type="predicted"/>
<dbReference type="GO" id="GO:0043115">
    <property type="term" value="F:precorrin-2 dehydrogenase activity"/>
    <property type="evidence" value="ECO:0007669"/>
    <property type="project" value="UniProtKB-EC"/>
</dbReference>
<evidence type="ECO:0000256" key="10">
    <source>
        <dbReference type="ARBA" id="ARBA00023268"/>
    </source>
</evidence>
<dbReference type="UniPathway" id="UPA00262">
    <property type="reaction ID" value="UER00222"/>
</dbReference>
<dbReference type="GO" id="GO:0051266">
    <property type="term" value="F:sirohydrochlorin ferrochelatase activity"/>
    <property type="evidence" value="ECO:0007669"/>
    <property type="project" value="InterPro"/>
</dbReference>
<evidence type="ECO:0000256" key="4">
    <source>
        <dbReference type="ARBA" id="ARBA00022679"/>
    </source>
</evidence>
<dbReference type="InterPro" id="IPR014776">
    <property type="entry name" value="4pyrrole_Mease_sub2"/>
</dbReference>
<comment type="pathway">
    <text evidence="1">Porphyrin-containing compound metabolism; siroheme biosynthesis; sirohydrochlorin from precorrin-2: step 1/1.</text>
</comment>
<dbReference type="InterPro" id="IPR014777">
    <property type="entry name" value="4pyrrole_Mease_sub1"/>
</dbReference>
<dbReference type="Gene3D" id="3.40.50.720">
    <property type="entry name" value="NAD(P)-binding Rossmann-like Domain"/>
    <property type="match status" value="1"/>
</dbReference>
<evidence type="ECO:0000259" key="13">
    <source>
        <dbReference type="Pfam" id="PF00590"/>
    </source>
</evidence>
<dbReference type="InterPro" id="IPR006366">
    <property type="entry name" value="CobA/CysG_C"/>
</dbReference>
<dbReference type="FunFam" id="3.30.950.10:FF:000001">
    <property type="entry name" value="Siroheme synthase"/>
    <property type="match status" value="1"/>
</dbReference>
<keyword evidence="6" id="KW-0560">Oxidoreductase</keyword>
<dbReference type="EMBL" id="FNOK01000005">
    <property type="protein sequence ID" value="SDW83783.1"/>
    <property type="molecule type" value="Genomic_DNA"/>
</dbReference>
<dbReference type="GO" id="GO:0019354">
    <property type="term" value="P:siroheme biosynthetic process"/>
    <property type="evidence" value="ECO:0007669"/>
    <property type="project" value="UniProtKB-UniPathway"/>
</dbReference>
<dbReference type="PANTHER" id="PTHR45790">
    <property type="entry name" value="SIROHEME SYNTHASE-RELATED"/>
    <property type="match status" value="1"/>
</dbReference>
<evidence type="ECO:0000256" key="2">
    <source>
        <dbReference type="ARBA" id="ARBA00022573"/>
    </source>
</evidence>
<evidence type="ECO:0000256" key="1">
    <source>
        <dbReference type="ARBA" id="ARBA00005010"/>
    </source>
</evidence>
<dbReference type="SUPFAM" id="SSF53790">
    <property type="entry name" value="Tetrapyrrole methylase"/>
    <property type="match status" value="1"/>
</dbReference>
<feature type="domain" description="Tetrapyrrole methylase" evidence="13">
    <location>
        <begin position="167"/>
        <end position="378"/>
    </location>
</feature>
<sequence>MTKHTEQHYFAGLDLTGKRVVVVGAGTVAQRRVPRLINSGALVDVIAPEATPAVEAMAEAGDLTWHRRPYADGDLEGAWYVVACATGAEVNAAVAAEAEQRRIFCVRADDASQGTAVTPAVAQHGGLLLGVLAGGDHRRSAAVRDGLVEALRTGVVDERSEPPAPGVALVGGGPGDPDLITVRGRQLLGRADVVITDRLAPRELLEELGPHVEVVDASKIPYGRAANQDVINSLLIEHAKAGKFVVRLKGGDPYLFGRGFEELLACVEAGVAVTAVPGITSAFAAPAAADVPVTHRGVAHEVVVVSGHVGPHDEQSLVDWPALGRLRGTLVLMMGVKRIREFAAILIEHGRDPKSPVAVVQEGTTRNQQTLRTTLGEVADAVRDAEIKPPAVIVVGPVADLAPESRR</sequence>
<keyword evidence="8" id="KW-0456">Lyase</keyword>
<dbReference type="NCBIfam" id="TIGR01469">
    <property type="entry name" value="cobA_cysG_Cterm"/>
    <property type="match status" value="1"/>
</dbReference>
<evidence type="ECO:0000256" key="12">
    <source>
        <dbReference type="PIRSR" id="PIRSR036426-1"/>
    </source>
</evidence>
<dbReference type="InterPro" id="IPR035996">
    <property type="entry name" value="4pyrrol_Methylase_sf"/>
</dbReference>